<dbReference type="InterPro" id="IPR028919">
    <property type="entry name" value="Viral_movement"/>
</dbReference>
<dbReference type="EMBL" id="JACXVP010000012">
    <property type="protein sequence ID" value="KAG5569062.1"/>
    <property type="molecule type" value="Genomic_DNA"/>
</dbReference>
<accession>A0A9J5W1M9</accession>
<evidence type="ECO:0000313" key="1">
    <source>
        <dbReference type="EMBL" id="KAG5569062.1"/>
    </source>
</evidence>
<dbReference type="AlphaFoldDB" id="A0A9J5W1M9"/>
<dbReference type="Pfam" id="PF01107">
    <property type="entry name" value="MP"/>
    <property type="match status" value="1"/>
</dbReference>
<gene>
    <name evidence="1" type="ORF">H5410_058828</name>
</gene>
<organism evidence="1 2">
    <name type="scientific">Solanum commersonii</name>
    <name type="common">Commerson's wild potato</name>
    <name type="synonym">Commerson's nightshade</name>
    <dbReference type="NCBI Taxonomy" id="4109"/>
    <lineage>
        <taxon>Eukaryota</taxon>
        <taxon>Viridiplantae</taxon>
        <taxon>Streptophyta</taxon>
        <taxon>Embryophyta</taxon>
        <taxon>Tracheophyta</taxon>
        <taxon>Spermatophyta</taxon>
        <taxon>Magnoliopsida</taxon>
        <taxon>eudicotyledons</taxon>
        <taxon>Gunneridae</taxon>
        <taxon>Pentapetalae</taxon>
        <taxon>asterids</taxon>
        <taxon>lamiids</taxon>
        <taxon>Solanales</taxon>
        <taxon>Solanaceae</taxon>
        <taxon>Solanoideae</taxon>
        <taxon>Solaneae</taxon>
        <taxon>Solanum</taxon>
    </lineage>
</organism>
<proteinExistence type="predicted"/>
<name>A0A9J5W1M9_SOLCO</name>
<evidence type="ECO:0000313" key="2">
    <source>
        <dbReference type="Proteomes" id="UP000824120"/>
    </source>
</evidence>
<dbReference type="Proteomes" id="UP000824120">
    <property type="component" value="Chromosome 12"/>
</dbReference>
<reference evidence="1 2" key="1">
    <citation type="submission" date="2020-09" db="EMBL/GenBank/DDBJ databases">
        <title>De no assembly of potato wild relative species, Solanum commersonii.</title>
        <authorList>
            <person name="Cho K."/>
        </authorList>
    </citation>
    <scope>NUCLEOTIDE SEQUENCE [LARGE SCALE GENOMIC DNA]</scope>
    <source>
        <strain evidence="1">LZ3.2</strain>
        <tissue evidence="1">Leaf</tissue>
    </source>
</reference>
<comment type="caution">
    <text evidence="1">The sequence shown here is derived from an EMBL/GenBank/DDBJ whole genome shotgun (WGS) entry which is preliminary data.</text>
</comment>
<sequence length="267" mass="30707">MDFLLGRRTTIEERPRVSFSENRIGNSLISKILTRNKQDDKQIQELNQVIDVDKDLRIFQQNQLNLLNPKILYDTGYFAKTNQLYKHYREEQISAIGKEIATMNLVNQDSLRGIVHNKLTLMHMGLIVVGLKGLTRKNLGTKVLIVIYDDRWSDLKKSIIGLTEVDMTNNGGIFYISPDFMINLREFGKHIKIGIQTKGYEEMSSGTNLLMCIGFIGKVSSRSNTRFRLKVEDVVEVMGNKGIKLIKPIKINPEEYAGLEWNLEQFH</sequence>
<protein>
    <submittedName>
        <fullName evidence="1">Uncharacterized protein</fullName>
    </submittedName>
</protein>
<keyword evidence="2" id="KW-1185">Reference proteome</keyword>
<dbReference type="OrthoDB" id="1744333at2759"/>